<dbReference type="HAMAP" id="MF_00667">
    <property type="entry name" value="SspH"/>
    <property type="match status" value="1"/>
</dbReference>
<organism evidence="5 6">
    <name type="scientific">Salibacterium salarium</name>
    <dbReference type="NCBI Taxonomy" id="284579"/>
    <lineage>
        <taxon>Bacteria</taxon>
        <taxon>Bacillati</taxon>
        <taxon>Bacillota</taxon>
        <taxon>Bacilli</taxon>
        <taxon>Bacillales</taxon>
        <taxon>Bacillaceae</taxon>
    </lineage>
</organism>
<comment type="subcellular location">
    <subcellularLocation>
        <location evidence="1 4">Spore core</location>
    </subcellularLocation>
</comment>
<keyword evidence="6" id="KW-1185">Reference proteome</keyword>
<proteinExistence type="evidence at transcript level"/>
<comment type="induction">
    <text evidence="4">Expressed only in the forespore compartment of sporulating cells.</text>
</comment>
<dbReference type="GO" id="GO:0042601">
    <property type="term" value="C:endospore-forming forespore"/>
    <property type="evidence" value="ECO:0007669"/>
    <property type="project" value="InterPro"/>
</dbReference>
<comment type="caution">
    <text evidence="5">The sequence shown here is derived from an EMBL/GenBank/DDBJ whole genome shotgun (WGS) entry which is preliminary data.</text>
</comment>
<dbReference type="EMBL" id="RBVX01000005">
    <property type="protein sequence ID" value="RSL34073.1"/>
    <property type="molecule type" value="Genomic_DNA"/>
</dbReference>
<evidence type="ECO:0000313" key="6">
    <source>
        <dbReference type="Proteomes" id="UP000275076"/>
    </source>
</evidence>
<comment type="similarity">
    <text evidence="2 4">Belongs to the SspH family.</text>
</comment>
<dbReference type="AlphaFoldDB" id="A0A3R9QMF3"/>
<keyword evidence="3 4" id="KW-0749">Sporulation</keyword>
<dbReference type="NCBIfam" id="TIGR02861">
    <property type="entry name" value="SASP_H"/>
    <property type="match status" value="1"/>
</dbReference>
<reference evidence="5 6" key="1">
    <citation type="submission" date="2018-10" db="EMBL/GenBank/DDBJ databases">
        <title>Draft genome sequence of Bacillus salarius IM0101, isolated from a hypersaline soil in Inner Mongolia, China.</title>
        <authorList>
            <person name="Yamprayoonswat W."/>
            <person name="Boonvisut S."/>
            <person name="Jumpathong W."/>
            <person name="Sittihan S."/>
            <person name="Ruangsuj P."/>
            <person name="Wanthongcharoen S."/>
            <person name="Thongpramul N."/>
            <person name="Pimmason S."/>
            <person name="Yu B."/>
            <person name="Yasawong M."/>
        </authorList>
    </citation>
    <scope>NUCLEOTIDE SEQUENCE [LARGE SCALE GENOMIC DNA]</scope>
    <source>
        <strain evidence="5 6">IM0101</strain>
    </source>
</reference>
<sequence>MDVLRAQKISESPVMGNVTYDGTPIYIQHVDNQNETARIYALEDPDNELTVSIDSLEEK</sequence>
<gene>
    <name evidence="4" type="primary">sspH</name>
    <name evidence="5" type="ORF">D7Z54_08175</name>
</gene>
<dbReference type="OrthoDB" id="1683648at2"/>
<accession>A0A3R9QMF3</accession>
<evidence type="ECO:0000256" key="1">
    <source>
        <dbReference type="ARBA" id="ARBA00004288"/>
    </source>
</evidence>
<dbReference type="Pfam" id="PF08141">
    <property type="entry name" value="SspH"/>
    <property type="match status" value="1"/>
</dbReference>
<protein>
    <recommendedName>
        <fullName evidence="4">Small, acid-soluble spore protein H</fullName>
        <shortName evidence="4">SASP H</shortName>
    </recommendedName>
</protein>
<evidence type="ECO:0000256" key="2">
    <source>
        <dbReference type="ARBA" id="ARBA00006573"/>
    </source>
</evidence>
<evidence type="ECO:0000256" key="3">
    <source>
        <dbReference type="ARBA" id="ARBA00022969"/>
    </source>
</evidence>
<dbReference type="InterPro" id="IPR012610">
    <property type="entry name" value="SASP_SspH"/>
</dbReference>
<dbReference type="Proteomes" id="UP000275076">
    <property type="component" value="Unassembled WGS sequence"/>
</dbReference>
<dbReference type="GO" id="GO:0030435">
    <property type="term" value="P:sporulation resulting in formation of a cellular spore"/>
    <property type="evidence" value="ECO:0007669"/>
    <property type="project" value="UniProtKB-KW"/>
</dbReference>
<name>A0A3R9QMF3_9BACI</name>
<dbReference type="GO" id="GO:0030436">
    <property type="term" value="P:asexual sporulation"/>
    <property type="evidence" value="ECO:0007669"/>
    <property type="project" value="UniProtKB-UniRule"/>
</dbReference>
<evidence type="ECO:0000313" key="5">
    <source>
        <dbReference type="EMBL" id="RSL34073.1"/>
    </source>
</evidence>
<evidence type="ECO:0000256" key="4">
    <source>
        <dbReference type="HAMAP-Rule" id="MF_00667"/>
    </source>
</evidence>